<dbReference type="SUPFAM" id="SSF47095">
    <property type="entry name" value="HMG-box"/>
    <property type="match status" value="3"/>
</dbReference>
<feature type="domain" description="HMG box" evidence="4">
    <location>
        <begin position="143"/>
        <end position="211"/>
    </location>
</feature>
<keyword evidence="6" id="KW-1185">Reference proteome</keyword>
<gene>
    <name evidence="5" type="ORF">CSSPJE1EN1_LOCUS20312</name>
</gene>
<dbReference type="Pfam" id="PF00505">
    <property type="entry name" value="HMG_box"/>
    <property type="match status" value="3"/>
</dbReference>
<keyword evidence="1" id="KW-0238">DNA-binding</keyword>
<feature type="region of interest" description="Disordered" evidence="3">
    <location>
        <begin position="369"/>
        <end position="388"/>
    </location>
</feature>
<proteinExistence type="predicted"/>
<feature type="DNA-binding region" description="HMG box" evidence="1">
    <location>
        <begin position="143"/>
        <end position="211"/>
    </location>
</feature>
<dbReference type="PANTHER" id="PTHR46912">
    <property type="entry name" value="HIGH MOBILITY GROUP B PROTEIN 13"/>
    <property type="match status" value="1"/>
</dbReference>
<dbReference type="InterPro" id="IPR036910">
    <property type="entry name" value="HMG_box_dom_sf"/>
</dbReference>
<evidence type="ECO:0000313" key="6">
    <source>
        <dbReference type="Proteomes" id="UP001497444"/>
    </source>
</evidence>
<feature type="coiled-coil region" evidence="2">
    <location>
        <begin position="45"/>
        <end position="114"/>
    </location>
</feature>
<name>A0ABP0X6V8_9BRYO</name>
<evidence type="ECO:0000256" key="2">
    <source>
        <dbReference type="SAM" id="Coils"/>
    </source>
</evidence>
<protein>
    <recommendedName>
        <fullName evidence="4">HMG box domain-containing protein</fullName>
    </recommendedName>
</protein>
<evidence type="ECO:0000256" key="3">
    <source>
        <dbReference type="SAM" id="MobiDB-lite"/>
    </source>
</evidence>
<dbReference type="SMART" id="SM00398">
    <property type="entry name" value="HMG"/>
    <property type="match status" value="3"/>
</dbReference>
<accession>A0ABP0X6V8</accession>
<organism evidence="5 6">
    <name type="scientific">Sphagnum jensenii</name>
    <dbReference type="NCBI Taxonomy" id="128206"/>
    <lineage>
        <taxon>Eukaryota</taxon>
        <taxon>Viridiplantae</taxon>
        <taxon>Streptophyta</taxon>
        <taxon>Embryophyta</taxon>
        <taxon>Bryophyta</taxon>
        <taxon>Sphagnophytina</taxon>
        <taxon>Sphagnopsida</taxon>
        <taxon>Sphagnales</taxon>
        <taxon>Sphagnaceae</taxon>
        <taxon>Sphagnum</taxon>
    </lineage>
</organism>
<feature type="region of interest" description="Disordered" evidence="3">
    <location>
        <begin position="121"/>
        <end position="142"/>
    </location>
</feature>
<dbReference type="PANTHER" id="PTHR46912:SF1">
    <property type="entry name" value="HIGH MOBILITY GROUP B PROTEIN 13"/>
    <property type="match status" value="1"/>
</dbReference>
<evidence type="ECO:0000256" key="1">
    <source>
        <dbReference type="PROSITE-ProRule" id="PRU00267"/>
    </source>
</evidence>
<dbReference type="PROSITE" id="PS50118">
    <property type="entry name" value="HMG_BOX_2"/>
    <property type="match status" value="3"/>
</dbReference>
<keyword evidence="2" id="KW-0175">Coiled coil</keyword>
<feature type="compositionally biased region" description="Basic residues" evidence="3">
    <location>
        <begin position="1"/>
        <end position="10"/>
    </location>
</feature>
<feature type="domain" description="HMG box" evidence="4">
    <location>
        <begin position="385"/>
        <end position="451"/>
    </location>
</feature>
<evidence type="ECO:0000313" key="5">
    <source>
        <dbReference type="EMBL" id="CAK9274834.1"/>
    </source>
</evidence>
<feature type="DNA-binding region" description="HMG box" evidence="1">
    <location>
        <begin position="385"/>
        <end position="451"/>
    </location>
</feature>
<dbReference type="InterPro" id="IPR009071">
    <property type="entry name" value="HMG_box_dom"/>
</dbReference>
<evidence type="ECO:0000259" key="4">
    <source>
        <dbReference type="PROSITE" id="PS50118"/>
    </source>
</evidence>
<feature type="compositionally biased region" description="Basic and acidic residues" evidence="3">
    <location>
        <begin position="369"/>
        <end position="384"/>
    </location>
</feature>
<reference evidence="5" key="1">
    <citation type="submission" date="2024-02" db="EMBL/GenBank/DDBJ databases">
        <authorList>
            <consortium name="ELIXIR-Norway"/>
            <consortium name="Elixir Norway"/>
        </authorList>
    </citation>
    <scope>NUCLEOTIDE SEQUENCE</scope>
</reference>
<dbReference type="EMBL" id="OZ020101">
    <property type="protein sequence ID" value="CAK9274834.1"/>
    <property type="molecule type" value="Genomic_DNA"/>
</dbReference>
<dbReference type="CDD" id="cd22006">
    <property type="entry name" value="HMG-box_AtHMGB6-like_rpt1"/>
    <property type="match status" value="1"/>
</dbReference>
<feature type="region of interest" description="Disordered" evidence="3">
    <location>
        <begin position="1"/>
        <end position="24"/>
    </location>
</feature>
<keyword evidence="1" id="KW-0539">Nucleus</keyword>
<dbReference type="InterPro" id="IPR044601">
    <property type="entry name" value="HMGB6/HMGB13"/>
</dbReference>
<feature type="DNA-binding region" description="HMG box" evidence="1">
    <location>
        <begin position="257"/>
        <end position="323"/>
    </location>
</feature>
<feature type="compositionally biased region" description="Basic and acidic residues" evidence="3">
    <location>
        <begin position="11"/>
        <end position="20"/>
    </location>
</feature>
<feature type="domain" description="HMG box" evidence="4">
    <location>
        <begin position="257"/>
        <end position="323"/>
    </location>
</feature>
<sequence length="457" mass="52709">MATKRGKRAAKIVDPEKENATDGAGIIPMPLKKAAVKPKALTVNNISLEEELETMTKTLKQMSIEKEESEARLKLKEDELQAKAAEAERINEQLKLSDEGKKKLEEKLRKLQKLKEFQPTLSLGMPLPSDDMAKKKKKNSNRLKKPKSAFLLWSKEQRQAVSEEHPNASFAEMSAIMGEKWKSVSEEERKPYLERYQIEKDIYLKLVGQEKREAEALKLLHEEQSKKQGQELLEQYLAYKKQGQPWLCRKEKDPLKPKHPTTAFFAFCNSRRPALLEAKTRIPEIGKILGEEWKALSDARRVPFEKIAATEKTRYAAELEAYKISKAEESIAAEKELEEKVKLEKVHALQLFKQKEKTDQAKKLMKDLTKEKKKAKEQAKDPNKPKKPLSSYLIFSMEMRKILDEEKPGMTFAEMNALIALKWKETSDKQIWNDKAAAAKERYTAEMEEYNKDAVMT</sequence>
<dbReference type="Proteomes" id="UP001497444">
    <property type="component" value="Chromosome 6"/>
</dbReference>
<dbReference type="Gene3D" id="1.10.30.10">
    <property type="entry name" value="High mobility group box domain"/>
    <property type="match status" value="3"/>
</dbReference>